<dbReference type="KEGG" id="pmaw:MACH26_42080"/>
<sequence length="300" mass="34579">MEEKQIKQFQEDGYCLIENVLSEDLLQRWRTLSEELECKAVKSHKEQSHLHGAVVVEDKPGPRLMRFDDIFAQDPDLILETLALPAVLEMSKSLCGRGSVPVQMDVLFKQQHPHPVIKWHQGAQHSRHYPYLNVGIYLDDAPAGDGCLRYLPGTQHELQDIDALSKEHGWEIPGVIEQPAKAGDMLVQDMMILHGSQPKRSPGVRRTIYIELRPWQSIVESKSQSEHWAELRKQWMSLVLQKDAAAIWPQLWLEDYPDAPEPQQLINEILERREPPQPAVWGIFPVESKNYPVPDDMLEW</sequence>
<dbReference type="PANTHER" id="PTHR20883">
    <property type="entry name" value="PHYTANOYL-COA DIOXYGENASE DOMAIN CONTAINING 1"/>
    <property type="match status" value="1"/>
</dbReference>
<dbReference type="PANTHER" id="PTHR20883:SF48">
    <property type="entry name" value="ECTOINE DIOXYGENASE"/>
    <property type="match status" value="1"/>
</dbReference>
<name>A0AA48KTZ2_9ALTE</name>
<dbReference type="SUPFAM" id="SSF51197">
    <property type="entry name" value="Clavaminate synthase-like"/>
    <property type="match status" value="1"/>
</dbReference>
<organism evidence="2 3">
    <name type="scientific">Planctobacterium marinum</name>
    <dbReference type="NCBI Taxonomy" id="1631968"/>
    <lineage>
        <taxon>Bacteria</taxon>
        <taxon>Pseudomonadati</taxon>
        <taxon>Pseudomonadota</taxon>
        <taxon>Gammaproteobacteria</taxon>
        <taxon>Alteromonadales</taxon>
        <taxon>Alteromonadaceae</taxon>
        <taxon>Planctobacterium</taxon>
    </lineage>
</organism>
<proteinExistence type="predicted"/>
<evidence type="ECO:0000313" key="2">
    <source>
        <dbReference type="EMBL" id="BDX08687.1"/>
    </source>
</evidence>
<dbReference type="GO" id="GO:0005506">
    <property type="term" value="F:iron ion binding"/>
    <property type="evidence" value="ECO:0007669"/>
    <property type="project" value="UniProtKB-ARBA"/>
</dbReference>
<dbReference type="InterPro" id="IPR008775">
    <property type="entry name" value="Phytyl_CoA_dOase-like"/>
</dbReference>
<dbReference type="Pfam" id="PF05721">
    <property type="entry name" value="PhyH"/>
    <property type="match status" value="1"/>
</dbReference>
<protein>
    <recommendedName>
        <fullName evidence="4">Phytanoyl-CoA dioxygenase</fullName>
    </recommendedName>
</protein>
<dbReference type="Gene3D" id="2.60.120.620">
    <property type="entry name" value="q2cbj1_9rhob like domain"/>
    <property type="match status" value="1"/>
</dbReference>
<gene>
    <name evidence="2" type="ORF">MACH26_42080</name>
</gene>
<dbReference type="GO" id="GO:0016706">
    <property type="term" value="F:2-oxoglutarate-dependent dioxygenase activity"/>
    <property type="evidence" value="ECO:0007669"/>
    <property type="project" value="UniProtKB-ARBA"/>
</dbReference>
<evidence type="ECO:0000256" key="1">
    <source>
        <dbReference type="ARBA" id="ARBA00001954"/>
    </source>
</evidence>
<dbReference type="Proteomes" id="UP001333710">
    <property type="component" value="Chromosome"/>
</dbReference>
<dbReference type="RefSeq" id="WP_338294900.1">
    <property type="nucleotide sequence ID" value="NZ_AP027272.1"/>
</dbReference>
<reference evidence="2" key="1">
    <citation type="submission" date="2023-01" db="EMBL/GenBank/DDBJ databases">
        <title>Complete genome sequence of Planctobacterium marinum strain Dej080120_11.</title>
        <authorList>
            <person name="Ueki S."/>
            <person name="Maruyama F."/>
        </authorList>
    </citation>
    <scope>NUCLEOTIDE SEQUENCE</scope>
    <source>
        <strain evidence="2">Dej080120_11</strain>
    </source>
</reference>
<dbReference type="EMBL" id="AP027272">
    <property type="protein sequence ID" value="BDX08687.1"/>
    <property type="molecule type" value="Genomic_DNA"/>
</dbReference>
<accession>A0AA48KTZ2</accession>
<keyword evidence="3" id="KW-1185">Reference proteome</keyword>
<dbReference type="AlphaFoldDB" id="A0AA48KTZ2"/>
<comment type="cofactor">
    <cofactor evidence="1">
        <name>Fe(2+)</name>
        <dbReference type="ChEBI" id="CHEBI:29033"/>
    </cofactor>
</comment>
<evidence type="ECO:0008006" key="4">
    <source>
        <dbReference type="Google" id="ProtNLM"/>
    </source>
</evidence>
<evidence type="ECO:0000313" key="3">
    <source>
        <dbReference type="Proteomes" id="UP001333710"/>
    </source>
</evidence>